<keyword evidence="2" id="KW-0575">Peroxidase</keyword>
<dbReference type="PANTHER" id="PTHR33930:SF2">
    <property type="entry name" value="BLR3452 PROTEIN"/>
    <property type="match status" value="1"/>
</dbReference>
<dbReference type="InterPro" id="IPR004675">
    <property type="entry name" value="AhpD_core"/>
</dbReference>
<evidence type="ECO:0000313" key="3">
    <source>
        <dbReference type="Proteomes" id="UP000190092"/>
    </source>
</evidence>
<dbReference type="Pfam" id="PF02627">
    <property type="entry name" value="CMD"/>
    <property type="match status" value="1"/>
</dbReference>
<name>A0A1T4PH65_9HYPH</name>
<dbReference type="SUPFAM" id="SSF69118">
    <property type="entry name" value="AhpD-like"/>
    <property type="match status" value="1"/>
</dbReference>
<dbReference type="RefSeq" id="WP_085934463.1">
    <property type="nucleotide sequence ID" value="NZ_FUWJ01000002.1"/>
</dbReference>
<keyword evidence="2" id="KW-0560">Oxidoreductase</keyword>
<dbReference type="Proteomes" id="UP000190092">
    <property type="component" value="Unassembled WGS sequence"/>
</dbReference>
<dbReference type="GO" id="GO:0051920">
    <property type="term" value="F:peroxiredoxin activity"/>
    <property type="evidence" value="ECO:0007669"/>
    <property type="project" value="InterPro"/>
</dbReference>
<organism evidence="2 3">
    <name type="scientific">Enhydrobacter aerosaccus</name>
    <dbReference type="NCBI Taxonomy" id="225324"/>
    <lineage>
        <taxon>Bacteria</taxon>
        <taxon>Pseudomonadati</taxon>
        <taxon>Pseudomonadota</taxon>
        <taxon>Alphaproteobacteria</taxon>
        <taxon>Hyphomicrobiales</taxon>
        <taxon>Enhydrobacter</taxon>
    </lineage>
</organism>
<feature type="domain" description="Carboxymuconolactone decarboxylase-like" evidence="1">
    <location>
        <begin position="43"/>
        <end position="123"/>
    </location>
</feature>
<dbReference type="PANTHER" id="PTHR33930">
    <property type="entry name" value="ALKYL HYDROPEROXIDE REDUCTASE AHPD"/>
    <property type="match status" value="1"/>
</dbReference>
<dbReference type="Gene3D" id="1.20.1290.10">
    <property type="entry name" value="AhpD-like"/>
    <property type="match status" value="1"/>
</dbReference>
<dbReference type="NCBIfam" id="TIGR00778">
    <property type="entry name" value="ahpD_dom"/>
    <property type="match status" value="1"/>
</dbReference>
<dbReference type="STRING" id="225324.SAMN02745126_02819"/>
<reference evidence="3" key="1">
    <citation type="submission" date="2017-02" db="EMBL/GenBank/DDBJ databases">
        <authorList>
            <person name="Varghese N."/>
            <person name="Submissions S."/>
        </authorList>
    </citation>
    <scope>NUCLEOTIDE SEQUENCE [LARGE SCALE GENOMIC DNA]</scope>
    <source>
        <strain evidence="3">ATCC 27094</strain>
    </source>
</reference>
<dbReference type="OrthoDB" id="9801997at2"/>
<sequence length="132" mass="14677">MPKLIEYKDMSPRAKAVVDGIAQARGIDPADINNVWKGLARHPDVMERFAAEMKAAFAPGKLDPLTKELIYLAVSITNQCEYCIASHGAMARRKGMTEEMFEEFMAVVLAAQKGNKITMAYRVPVDPAFEEK</sequence>
<evidence type="ECO:0000313" key="2">
    <source>
        <dbReference type="EMBL" id="SJZ90741.1"/>
    </source>
</evidence>
<dbReference type="InterPro" id="IPR003779">
    <property type="entry name" value="CMD-like"/>
</dbReference>
<dbReference type="EMBL" id="FUWJ01000002">
    <property type="protein sequence ID" value="SJZ90741.1"/>
    <property type="molecule type" value="Genomic_DNA"/>
</dbReference>
<proteinExistence type="predicted"/>
<protein>
    <submittedName>
        <fullName evidence="2">Alkylhydroperoxidase AhpD family core domain-containing protein</fullName>
    </submittedName>
</protein>
<dbReference type="InterPro" id="IPR029032">
    <property type="entry name" value="AhpD-like"/>
</dbReference>
<accession>A0A1T4PH65</accession>
<gene>
    <name evidence="2" type="ORF">SAMN02745126_02819</name>
</gene>
<keyword evidence="3" id="KW-1185">Reference proteome</keyword>
<dbReference type="AlphaFoldDB" id="A0A1T4PH65"/>
<evidence type="ECO:0000259" key="1">
    <source>
        <dbReference type="Pfam" id="PF02627"/>
    </source>
</evidence>